<gene>
    <name evidence="1" type="ORF">GGP41_003724</name>
</gene>
<evidence type="ECO:0000313" key="1">
    <source>
        <dbReference type="EMBL" id="KAF5846354.1"/>
    </source>
</evidence>
<dbReference type="Proteomes" id="UP000624244">
    <property type="component" value="Unassembled WGS sequence"/>
</dbReference>
<accession>A0A8H5ZCV5</accession>
<protein>
    <submittedName>
        <fullName evidence="1">Uncharacterized protein</fullName>
    </submittedName>
</protein>
<comment type="caution">
    <text evidence="1">The sequence shown here is derived from an EMBL/GenBank/DDBJ whole genome shotgun (WGS) entry which is preliminary data.</text>
</comment>
<evidence type="ECO:0000313" key="2">
    <source>
        <dbReference type="Proteomes" id="UP000624244"/>
    </source>
</evidence>
<organism evidence="1 2">
    <name type="scientific">Cochliobolus sativus</name>
    <name type="common">Common root rot and spot blotch fungus</name>
    <name type="synonym">Bipolaris sorokiniana</name>
    <dbReference type="NCBI Taxonomy" id="45130"/>
    <lineage>
        <taxon>Eukaryota</taxon>
        <taxon>Fungi</taxon>
        <taxon>Dikarya</taxon>
        <taxon>Ascomycota</taxon>
        <taxon>Pezizomycotina</taxon>
        <taxon>Dothideomycetes</taxon>
        <taxon>Pleosporomycetidae</taxon>
        <taxon>Pleosporales</taxon>
        <taxon>Pleosporineae</taxon>
        <taxon>Pleosporaceae</taxon>
        <taxon>Bipolaris</taxon>
    </lineage>
</organism>
<dbReference type="AlphaFoldDB" id="A0A8H5ZCV5"/>
<sequence>MKWVIFNNSNFIMGELAIDEKKQTLNHEPEKGSWGERPVTPHVDQAPAIIKTGRSNEQRCHTSKNSFEITGMLQKEIMMHHAALLVR</sequence>
<proteinExistence type="predicted"/>
<name>A0A8H5ZCV5_COCSA</name>
<reference evidence="1" key="1">
    <citation type="submission" date="2019-11" db="EMBL/GenBank/DDBJ databases">
        <title>Bipolaris sorokiniana Genome sequencing.</title>
        <authorList>
            <person name="Wang H."/>
        </authorList>
    </citation>
    <scope>NUCLEOTIDE SEQUENCE</scope>
</reference>
<dbReference type="EMBL" id="WNKQ01000016">
    <property type="protein sequence ID" value="KAF5846354.1"/>
    <property type="molecule type" value="Genomic_DNA"/>
</dbReference>